<keyword evidence="1" id="KW-0732">Signal</keyword>
<reference evidence="3" key="2">
    <citation type="journal article" date="2021" name="Sci. Data">
        <title>Chromosome-scale genome sequencing, assembly and annotation of six genomes from subfamily Leishmaniinae.</title>
        <authorList>
            <person name="Almutairi H."/>
            <person name="Urbaniak M.D."/>
            <person name="Bates M.D."/>
            <person name="Jariyapan N."/>
            <person name="Kwakye-Nuako G."/>
            <person name="Thomaz Soccol V."/>
            <person name="Al-Salem W.S."/>
            <person name="Dillon R.J."/>
            <person name="Bates P.A."/>
            <person name="Gatherer D."/>
        </authorList>
    </citation>
    <scope>NUCLEOTIDE SEQUENCE [LARGE SCALE GENOMIC DNA]</scope>
</reference>
<dbReference type="Proteomes" id="UP000674143">
    <property type="component" value="Unassembled WGS sequence"/>
</dbReference>
<reference evidence="3" key="1">
    <citation type="journal article" date="2021" name="Microbiol. Resour. Announc.">
        <title>LGAAP: Leishmaniinae Genome Assembly and Annotation Pipeline.</title>
        <authorList>
            <person name="Almutairi H."/>
            <person name="Urbaniak M.D."/>
            <person name="Bates M.D."/>
            <person name="Jariyapan N."/>
            <person name="Kwakye-Nuako G."/>
            <person name="Thomaz-Soccol V."/>
            <person name="Al-Salem W.S."/>
            <person name="Dillon R.J."/>
            <person name="Bates P.A."/>
            <person name="Gatherer D."/>
        </authorList>
    </citation>
    <scope>NUCLEOTIDE SEQUENCE [LARGE SCALE GENOMIC DNA]</scope>
</reference>
<dbReference type="AlphaFoldDB" id="A0A836GG75"/>
<dbReference type="EMBL" id="JAFHLR010000036">
    <property type="protein sequence ID" value="KAG5464670.1"/>
    <property type="molecule type" value="Genomic_DNA"/>
</dbReference>
<feature type="signal peptide" evidence="1">
    <location>
        <begin position="1"/>
        <end position="23"/>
    </location>
</feature>
<protein>
    <submittedName>
        <fullName evidence="2">Uncharacterized protein</fullName>
    </submittedName>
</protein>
<organism evidence="2 3">
    <name type="scientific">Leishmania orientalis</name>
    <dbReference type="NCBI Taxonomy" id="2249476"/>
    <lineage>
        <taxon>Eukaryota</taxon>
        <taxon>Discoba</taxon>
        <taxon>Euglenozoa</taxon>
        <taxon>Kinetoplastea</taxon>
        <taxon>Metakinetoplastina</taxon>
        <taxon>Trypanosomatida</taxon>
        <taxon>Trypanosomatidae</taxon>
        <taxon>Leishmaniinae</taxon>
        <taxon>Leishmania</taxon>
    </lineage>
</organism>
<proteinExistence type="predicted"/>
<dbReference type="RefSeq" id="XP_067058301.1">
    <property type="nucleotide sequence ID" value="XM_067202200.1"/>
</dbReference>
<feature type="chain" id="PRO_5033036312" evidence="1">
    <location>
        <begin position="24"/>
        <end position="153"/>
    </location>
</feature>
<evidence type="ECO:0000313" key="3">
    <source>
        <dbReference type="Proteomes" id="UP000674143"/>
    </source>
</evidence>
<dbReference type="GeneID" id="92356134"/>
<keyword evidence="3" id="KW-1185">Reference proteome</keyword>
<name>A0A836GG75_9TRYP</name>
<dbReference type="KEGG" id="loi:92356134"/>
<comment type="caution">
    <text evidence="2">The sequence shown here is derived from an EMBL/GenBank/DDBJ whole genome shotgun (WGS) entry which is preliminary data.</text>
</comment>
<accession>A0A836GG75</accession>
<gene>
    <name evidence="2" type="ORF">LSCM4_00110</name>
</gene>
<sequence length="153" mass="16857">MKPFLRTFAVLCIVAGVLQEGGAAWAPPRAVPPLETKFSSLSQACHGVLEKECPPDGVSRTDCLMEHIEGNDNHECKLWLAWRATCFATAIVNLIPNGLCNFTSDQATSKLIRRCLRHVDKNELPRACSASPYFKSLMLRAPRRMDSDAAGDL</sequence>
<evidence type="ECO:0000313" key="2">
    <source>
        <dbReference type="EMBL" id="KAG5464670.1"/>
    </source>
</evidence>
<evidence type="ECO:0000256" key="1">
    <source>
        <dbReference type="SAM" id="SignalP"/>
    </source>
</evidence>